<dbReference type="PANTHER" id="PTHR11661:SF1">
    <property type="entry name" value="LARGE RIBOSOMAL SUBUNIT PROTEIN UL11M"/>
    <property type="match status" value="1"/>
</dbReference>
<feature type="compositionally biased region" description="Basic residues" evidence="11">
    <location>
        <begin position="8"/>
        <end position="23"/>
    </location>
</feature>
<dbReference type="SUPFAM" id="SSF46906">
    <property type="entry name" value="Ribosomal protein L11, C-terminal domain"/>
    <property type="match status" value="1"/>
</dbReference>
<evidence type="ECO:0000256" key="1">
    <source>
        <dbReference type="ARBA" id="ARBA00004173"/>
    </source>
</evidence>
<evidence type="ECO:0000256" key="7">
    <source>
        <dbReference type="ARBA" id="ARBA00038782"/>
    </source>
</evidence>
<dbReference type="NCBIfam" id="TIGR01632">
    <property type="entry name" value="L11_bact"/>
    <property type="match status" value="1"/>
</dbReference>
<sequence>MGASPLHRVSRQANRKWHQKRKVNVADKHSATALSSVCPAKGFSVKSEADLKSPRQNRMSKISKAAKAVKKLDTGGIIRTIVRSGQATPGPPLGPILGQKGIPIGQFVKDFNEKTKELKEGIPLPVQIHVKPDRTYDLKIGKPTVSYFLKQAAGIAKGAGKTGHETAGMVSVRAVYEIAKVKGEDECFKIRNASMENVVRRIIGSAQSLGIKIVRDLSADEYKVFLEQREEKLKADAAAAAHAAAEALMAKKK</sequence>
<evidence type="ECO:0000256" key="2">
    <source>
        <dbReference type="ARBA" id="ARBA00010537"/>
    </source>
</evidence>
<dbReference type="InterPro" id="IPR020784">
    <property type="entry name" value="Ribosomal_uL11_N"/>
</dbReference>
<dbReference type="CDD" id="cd00349">
    <property type="entry name" value="Ribosomal_L11"/>
    <property type="match status" value="1"/>
</dbReference>
<evidence type="ECO:0000259" key="13">
    <source>
        <dbReference type="Pfam" id="PF03946"/>
    </source>
</evidence>
<dbReference type="GO" id="GO:0005762">
    <property type="term" value="C:mitochondrial large ribosomal subunit"/>
    <property type="evidence" value="ECO:0007669"/>
    <property type="project" value="TreeGrafter"/>
</dbReference>
<protein>
    <recommendedName>
        <fullName evidence="8">Large ribosomal subunit protein uL11m</fullName>
    </recommendedName>
    <alternativeName>
        <fullName evidence="9">39S ribosomal protein L11, mitochondrial</fullName>
    </alternativeName>
</protein>
<dbReference type="HAMAP" id="MF_00736">
    <property type="entry name" value="Ribosomal_uL11"/>
    <property type="match status" value="1"/>
</dbReference>
<reference evidence="14" key="2">
    <citation type="submission" date="2025-08" db="UniProtKB">
        <authorList>
            <consortium name="Ensembl"/>
        </authorList>
    </citation>
    <scope>IDENTIFICATION</scope>
</reference>
<dbReference type="SUPFAM" id="SSF54747">
    <property type="entry name" value="Ribosomal L11/L12e N-terminal domain"/>
    <property type="match status" value="1"/>
</dbReference>
<reference evidence="14" key="3">
    <citation type="submission" date="2025-09" db="UniProtKB">
        <authorList>
            <consortium name="Ensembl"/>
        </authorList>
    </citation>
    <scope>IDENTIFICATION</scope>
</reference>
<dbReference type="GO" id="GO:0003735">
    <property type="term" value="F:structural constituent of ribosome"/>
    <property type="evidence" value="ECO:0007669"/>
    <property type="project" value="InterPro"/>
</dbReference>
<dbReference type="Ensembl" id="ENSCSET00000007548.1">
    <property type="protein sequence ID" value="ENSCSEP00000007469.1"/>
    <property type="gene ID" value="ENSCSEG00000004826.1"/>
</dbReference>
<comment type="similarity">
    <text evidence="2 10">Belongs to the universal ribosomal protein uL11 family.</text>
</comment>
<dbReference type="GO" id="GO:0070180">
    <property type="term" value="F:large ribosomal subunit rRNA binding"/>
    <property type="evidence" value="ECO:0007669"/>
    <property type="project" value="TreeGrafter"/>
</dbReference>
<accession>A0A3P8V056</accession>
<dbReference type="InterPro" id="IPR036796">
    <property type="entry name" value="Ribosomal_uL11_N_sf"/>
</dbReference>
<dbReference type="GeneTree" id="ENSGT00390000003153"/>
<keyword evidence="3" id="KW-0809">Transit peptide</keyword>
<dbReference type="GO" id="GO:0006412">
    <property type="term" value="P:translation"/>
    <property type="evidence" value="ECO:0007669"/>
    <property type="project" value="InterPro"/>
</dbReference>
<dbReference type="Proteomes" id="UP000265120">
    <property type="component" value="Chromosome 15"/>
</dbReference>
<dbReference type="InterPro" id="IPR036769">
    <property type="entry name" value="Ribosomal_uL11_C_sf"/>
</dbReference>
<evidence type="ECO:0000313" key="14">
    <source>
        <dbReference type="Ensembl" id="ENSCSEP00000007469.1"/>
    </source>
</evidence>
<keyword evidence="15" id="KW-1185">Reference proteome</keyword>
<dbReference type="InParanoid" id="A0A3P8V056"/>
<evidence type="ECO:0000256" key="3">
    <source>
        <dbReference type="ARBA" id="ARBA00022946"/>
    </source>
</evidence>
<comment type="subcellular location">
    <subcellularLocation>
        <location evidence="1">Mitochondrion</location>
    </subcellularLocation>
</comment>
<dbReference type="InterPro" id="IPR000911">
    <property type="entry name" value="Ribosomal_uL11"/>
</dbReference>
<comment type="subunit">
    <text evidence="7">Component of the mitochondrial ribosome large subunit (39S) which comprises a 16S rRNA and about 50 distinct proteins.</text>
</comment>
<feature type="region of interest" description="Disordered" evidence="11">
    <location>
        <begin position="1"/>
        <end position="31"/>
    </location>
</feature>
<dbReference type="GO" id="GO:0005743">
    <property type="term" value="C:mitochondrial inner membrane"/>
    <property type="evidence" value="ECO:0007669"/>
    <property type="project" value="UniProtKB-ARBA"/>
</dbReference>
<dbReference type="FunFam" id="3.30.1550.10:FF:000003">
    <property type="entry name" value="39S ribosomal protein L11, mitochondrial"/>
    <property type="match status" value="1"/>
</dbReference>
<evidence type="ECO:0000313" key="15">
    <source>
        <dbReference type="Proteomes" id="UP000265120"/>
    </source>
</evidence>
<feature type="domain" description="Large ribosomal subunit protein uL11 C-terminal" evidence="12">
    <location>
        <begin position="142"/>
        <end position="213"/>
    </location>
</feature>
<dbReference type="AlphaFoldDB" id="A0A3P8V056"/>
<evidence type="ECO:0000256" key="9">
    <source>
        <dbReference type="ARBA" id="ARBA00041455"/>
    </source>
</evidence>
<keyword evidence="6 10" id="KW-0687">Ribonucleoprotein</keyword>
<evidence type="ECO:0000256" key="11">
    <source>
        <dbReference type="SAM" id="MobiDB-lite"/>
    </source>
</evidence>
<dbReference type="Gene3D" id="3.30.1550.10">
    <property type="entry name" value="Ribosomal protein L11/L12, N-terminal domain"/>
    <property type="match status" value="1"/>
</dbReference>
<dbReference type="Pfam" id="PF00298">
    <property type="entry name" value="Ribosomal_L11"/>
    <property type="match status" value="1"/>
</dbReference>
<evidence type="ECO:0000256" key="5">
    <source>
        <dbReference type="ARBA" id="ARBA00023128"/>
    </source>
</evidence>
<evidence type="ECO:0000259" key="12">
    <source>
        <dbReference type="Pfam" id="PF00298"/>
    </source>
</evidence>
<reference evidence="14 15" key="1">
    <citation type="journal article" date="2014" name="Nat. Genet.">
        <title>Whole-genome sequence of a flatfish provides insights into ZW sex chromosome evolution and adaptation to a benthic lifestyle.</title>
        <authorList>
            <person name="Chen S."/>
            <person name="Zhang G."/>
            <person name="Shao C."/>
            <person name="Huang Q."/>
            <person name="Liu G."/>
            <person name="Zhang P."/>
            <person name="Song W."/>
            <person name="An N."/>
            <person name="Chalopin D."/>
            <person name="Volff J.N."/>
            <person name="Hong Y."/>
            <person name="Li Q."/>
            <person name="Sha Z."/>
            <person name="Zhou H."/>
            <person name="Xie M."/>
            <person name="Yu Q."/>
            <person name="Liu Y."/>
            <person name="Xiang H."/>
            <person name="Wang N."/>
            <person name="Wu K."/>
            <person name="Yang C."/>
            <person name="Zhou Q."/>
            <person name="Liao X."/>
            <person name="Yang L."/>
            <person name="Hu Q."/>
            <person name="Zhang J."/>
            <person name="Meng L."/>
            <person name="Jin L."/>
            <person name="Tian Y."/>
            <person name="Lian J."/>
            <person name="Yang J."/>
            <person name="Miao G."/>
            <person name="Liu S."/>
            <person name="Liang Z."/>
            <person name="Yan F."/>
            <person name="Li Y."/>
            <person name="Sun B."/>
            <person name="Zhang H."/>
            <person name="Zhang J."/>
            <person name="Zhu Y."/>
            <person name="Du M."/>
            <person name="Zhao Y."/>
            <person name="Schartl M."/>
            <person name="Tang Q."/>
            <person name="Wang J."/>
        </authorList>
    </citation>
    <scope>NUCLEOTIDE SEQUENCE</scope>
</reference>
<dbReference type="FunFam" id="1.10.10.250:FF:000004">
    <property type="entry name" value="39S ribosomal protein L11, mitochondrial"/>
    <property type="match status" value="1"/>
</dbReference>
<organism evidence="14 15">
    <name type="scientific">Cynoglossus semilaevis</name>
    <name type="common">Tongue sole</name>
    <dbReference type="NCBI Taxonomy" id="244447"/>
    <lineage>
        <taxon>Eukaryota</taxon>
        <taxon>Metazoa</taxon>
        <taxon>Chordata</taxon>
        <taxon>Craniata</taxon>
        <taxon>Vertebrata</taxon>
        <taxon>Euteleostomi</taxon>
        <taxon>Actinopterygii</taxon>
        <taxon>Neopterygii</taxon>
        <taxon>Teleostei</taxon>
        <taxon>Neoteleostei</taxon>
        <taxon>Acanthomorphata</taxon>
        <taxon>Carangaria</taxon>
        <taxon>Pleuronectiformes</taxon>
        <taxon>Pleuronectoidei</taxon>
        <taxon>Cynoglossidae</taxon>
        <taxon>Cynoglossinae</taxon>
        <taxon>Cynoglossus</taxon>
    </lineage>
</organism>
<keyword evidence="4 10" id="KW-0689">Ribosomal protein</keyword>
<dbReference type="PANTHER" id="PTHR11661">
    <property type="entry name" value="60S RIBOSOMAL PROTEIN L12"/>
    <property type="match status" value="1"/>
</dbReference>
<dbReference type="InterPro" id="IPR006519">
    <property type="entry name" value="Ribosomal_uL11_bac-typ"/>
</dbReference>
<dbReference type="Gene3D" id="1.10.10.250">
    <property type="entry name" value="Ribosomal protein L11, C-terminal domain"/>
    <property type="match status" value="1"/>
</dbReference>
<name>A0A3P8V056_CYNSE</name>
<dbReference type="STRING" id="244447.ENSCSEP00000007469"/>
<dbReference type="InterPro" id="IPR020783">
    <property type="entry name" value="Ribosomal_uL11_C"/>
</dbReference>
<evidence type="ECO:0000256" key="4">
    <source>
        <dbReference type="ARBA" id="ARBA00022980"/>
    </source>
</evidence>
<proteinExistence type="inferred from homology"/>
<keyword evidence="5" id="KW-0496">Mitochondrion</keyword>
<evidence type="ECO:0000256" key="6">
    <source>
        <dbReference type="ARBA" id="ARBA00023274"/>
    </source>
</evidence>
<feature type="domain" description="Large ribosomal subunit protein uL11 N-terminal" evidence="13">
    <location>
        <begin position="78"/>
        <end position="136"/>
    </location>
</feature>
<evidence type="ECO:0000256" key="8">
    <source>
        <dbReference type="ARBA" id="ARBA00040104"/>
    </source>
</evidence>
<evidence type="ECO:0000256" key="10">
    <source>
        <dbReference type="RuleBase" id="RU003978"/>
    </source>
</evidence>
<dbReference type="SMART" id="SM00649">
    <property type="entry name" value="RL11"/>
    <property type="match status" value="1"/>
</dbReference>
<dbReference type="Pfam" id="PF03946">
    <property type="entry name" value="Ribosomal_L11_N"/>
    <property type="match status" value="1"/>
</dbReference>